<evidence type="ECO:0000313" key="1">
    <source>
        <dbReference type="EMBL" id="KAK3897271.1"/>
    </source>
</evidence>
<sequence>MPEDDRQQLRLVRDASTKDAAVITRILADGGIPTALGGVMAAAHYGSGLCPLDIELIVNDADQPRAYDILTAQEARPCVPETEEQAPASFQQWRERAPSYQFPDRRRVRLCVPMYELPRTGDPIDDALLPFVILYSAETVGLPLLPLAGEEPSPPGYTRVSSPASTLGDESACVLPTFLYLVASEMHVLLRHAEYHSLAWGQHAAQLSELLRSRSCEGGFDALPGLVSQAHSEFAEWMKCHMQGSVDEEIVVRIKAADLGASMLREWAPATDNGQEG</sequence>
<reference evidence="1" key="1">
    <citation type="journal article" date="2023" name="Mol. Phylogenet. Evol.">
        <title>Genome-scale phylogeny and comparative genomics of the fungal order Sordariales.</title>
        <authorList>
            <person name="Hensen N."/>
            <person name="Bonometti L."/>
            <person name="Westerberg I."/>
            <person name="Brannstrom I.O."/>
            <person name="Guillou S."/>
            <person name="Cros-Aarteil S."/>
            <person name="Calhoun S."/>
            <person name="Haridas S."/>
            <person name="Kuo A."/>
            <person name="Mondo S."/>
            <person name="Pangilinan J."/>
            <person name="Riley R."/>
            <person name="LaButti K."/>
            <person name="Andreopoulos B."/>
            <person name="Lipzen A."/>
            <person name="Chen C."/>
            <person name="Yan M."/>
            <person name="Daum C."/>
            <person name="Ng V."/>
            <person name="Clum A."/>
            <person name="Steindorff A."/>
            <person name="Ohm R.A."/>
            <person name="Martin F."/>
            <person name="Silar P."/>
            <person name="Natvig D.O."/>
            <person name="Lalanne C."/>
            <person name="Gautier V."/>
            <person name="Ament-Velasquez S.L."/>
            <person name="Kruys A."/>
            <person name="Hutchinson M.I."/>
            <person name="Powell A.J."/>
            <person name="Barry K."/>
            <person name="Miller A.N."/>
            <person name="Grigoriev I.V."/>
            <person name="Debuchy R."/>
            <person name="Gladieux P."/>
            <person name="Hiltunen Thoren M."/>
            <person name="Johannesson H."/>
        </authorList>
    </citation>
    <scope>NUCLEOTIDE SEQUENCE</scope>
    <source>
        <strain evidence="1">CBS 103.79</strain>
    </source>
</reference>
<accession>A0AAN6MAD9</accession>
<dbReference type="Proteomes" id="UP001303889">
    <property type="component" value="Unassembled WGS sequence"/>
</dbReference>
<protein>
    <submittedName>
        <fullName evidence="1">Uncharacterized protein</fullName>
    </submittedName>
</protein>
<reference evidence="1" key="2">
    <citation type="submission" date="2023-05" db="EMBL/GenBank/DDBJ databases">
        <authorList>
            <consortium name="Lawrence Berkeley National Laboratory"/>
            <person name="Steindorff A."/>
            <person name="Hensen N."/>
            <person name="Bonometti L."/>
            <person name="Westerberg I."/>
            <person name="Brannstrom I.O."/>
            <person name="Guillou S."/>
            <person name="Cros-Aarteil S."/>
            <person name="Calhoun S."/>
            <person name="Haridas S."/>
            <person name="Kuo A."/>
            <person name="Mondo S."/>
            <person name="Pangilinan J."/>
            <person name="Riley R."/>
            <person name="Labutti K."/>
            <person name="Andreopoulos B."/>
            <person name="Lipzen A."/>
            <person name="Chen C."/>
            <person name="Yanf M."/>
            <person name="Daum C."/>
            <person name="Ng V."/>
            <person name="Clum A."/>
            <person name="Ohm R."/>
            <person name="Martin F."/>
            <person name="Silar P."/>
            <person name="Natvig D."/>
            <person name="Lalanne C."/>
            <person name="Gautier V."/>
            <person name="Ament-Velasquez S.L."/>
            <person name="Kruys A."/>
            <person name="Hutchinson M.I."/>
            <person name="Powell A.J."/>
            <person name="Barry K."/>
            <person name="Miller A.N."/>
            <person name="Grigoriev I.V."/>
            <person name="Debuchy R."/>
            <person name="Gladieux P."/>
            <person name="Thoren M.H."/>
            <person name="Johannesson H."/>
        </authorList>
    </citation>
    <scope>NUCLEOTIDE SEQUENCE</scope>
    <source>
        <strain evidence="1">CBS 103.79</strain>
    </source>
</reference>
<comment type="caution">
    <text evidence="1">The sequence shown here is derived from an EMBL/GenBank/DDBJ whole genome shotgun (WGS) entry which is preliminary data.</text>
</comment>
<evidence type="ECO:0000313" key="2">
    <source>
        <dbReference type="Proteomes" id="UP001303889"/>
    </source>
</evidence>
<keyword evidence="2" id="KW-1185">Reference proteome</keyword>
<organism evidence="1 2">
    <name type="scientific">Staphylotrichum tortipilum</name>
    <dbReference type="NCBI Taxonomy" id="2831512"/>
    <lineage>
        <taxon>Eukaryota</taxon>
        <taxon>Fungi</taxon>
        <taxon>Dikarya</taxon>
        <taxon>Ascomycota</taxon>
        <taxon>Pezizomycotina</taxon>
        <taxon>Sordariomycetes</taxon>
        <taxon>Sordariomycetidae</taxon>
        <taxon>Sordariales</taxon>
        <taxon>Chaetomiaceae</taxon>
        <taxon>Staphylotrichum</taxon>
    </lineage>
</organism>
<dbReference type="AlphaFoldDB" id="A0AAN6MAD9"/>
<dbReference type="EMBL" id="MU856215">
    <property type="protein sequence ID" value="KAK3897271.1"/>
    <property type="molecule type" value="Genomic_DNA"/>
</dbReference>
<gene>
    <name evidence="1" type="ORF">C8A05DRAFT_39183</name>
</gene>
<name>A0AAN6MAD9_9PEZI</name>
<proteinExistence type="predicted"/>